<feature type="compositionally biased region" description="Basic and acidic residues" evidence="1">
    <location>
        <begin position="342"/>
        <end position="352"/>
    </location>
</feature>
<feature type="region of interest" description="Disordered" evidence="1">
    <location>
        <begin position="229"/>
        <end position="249"/>
    </location>
</feature>
<feature type="compositionally biased region" description="Basic and acidic residues" evidence="1">
    <location>
        <begin position="540"/>
        <end position="558"/>
    </location>
</feature>
<accession>A0A6J1BVX6</accession>
<feature type="region of interest" description="Disordered" evidence="1">
    <location>
        <begin position="1133"/>
        <end position="1189"/>
    </location>
</feature>
<dbReference type="Proteomes" id="UP000504603">
    <property type="component" value="Unplaced"/>
</dbReference>
<evidence type="ECO:0000313" key="2">
    <source>
        <dbReference type="Proteomes" id="UP000504603"/>
    </source>
</evidence>
<feature type="region of interest" description="Disordered" evidence="1">
    <location>
        <begin position="584"/>
        <end position="672"/>
    </location>
</feature>
<feature type="region of interest" description="Disordered" evidence="1">
    <location>
        <begin position="302"/>
        <end position="495"/>
    </location>
</feature>
<feature type="compositionally biased region" description="Polar residues" evidence="1">
    <location>
        <begin position="398"/>
        <end position="412"/>
    </location>
</feature>
<dbReference type="OrthoDB" id="1915143at2759"/>
<sequence length="1304" mass="142914">MAGNVRFESSNSAIQDELAFGGSYANGQRMSQTSSSLDRSGSYRDGGESRMFGLGSGSSRGIASSAGDLSTLSQFLLLDPIKLGEQKYPRSEEIKKVLEMSFGTNVEDSSFGSARLKHPLAMEELKRFRACVLESSHKARGRARRMDESLHKLNKYCESSLVQKKQIRNEILTNERPAGPNLLKKGSQVLRSSPDVVNQRLEDRAKNNVLNKRVRTSVAELRAEGRTNNVMRQPPPLARDRDLLRDGGEGSDLVEEKIRKLPTGESWDRRMKRKRTVGTVLNRPLDGEGELKRVMLHKLNNEAGVQSSDSQTVRSGSSSGISGINKCDGSSLPTSSNVRIIPKPEPEKKPTLFRDPTGGQGKDRLLVKGNNKLNVREDSHVAGPYSLAKGKGSRAPRSGSTAAGSSSPNLSRMSGALDGWEQPSSANKFQSVNGANNRKRPIPSGSSSPPMAQWVVQRPQKISRTRRSNLLSPVSNHDDVQLGSEGCSPSDLGGRMVSPVTSGSFLARNLSIGSQQVRVKQEVVSSPARLSESEESGAGENHDSQLKEKGSGSGEPDERMLVPAVQNNVPNIFHSVKNKVLDKEETGDCARRQGRSGRGSSFSRVSVSPVREKLETPTLTKPLKSARLGSEKNGSKSGRPPLKKLSDRKAFSRVSQTSAGGSPDCTGESDDDREELLEAANYACNPSYVCCSSTFWWKMEFLFASVSQEHECFLKQQGAFVAEEDASPQAFGSGRKSKCLLNQSESQNMPRIIDQVDEAEDFVTSSGKLESEKRKIVPPLYQRVLSALIVEDETEEFQESRGANMFSQYGGNGFAGVMHPSVDMEPGNSVETAFESELDPKTQQFAGRRFSCNGSTTFNMGSRRGRQSFNDDVLQADHGYQLSNNGYFPELHENGLDGPLGMHMKESNVSVFNCQYEQMSVEDRLMLELQSIGLYPETVPDLADGEDDTINQEILELEKKLNQQVVKTKIQGNKIIKAIEEGRKTEERSREQLAMDRLVQLACLKQLATRGSSAAKLGIPKVSKQVASAFMKRTLARCRRFEDTQKSCFTEPALRDILTRSSNRMDGDVMNGSLPGEAYHNGLQNRKGGRGLLHSSDQDFIRTGPIANRGKKKEVLLDDVGSACMRVVSTMGNNSLGGVKGKRSERERDKDMSARLCVTKAGRSSAGDFRAERKTKTKPKQKTGQLTPAGNRFVGKLTDVNYSDNPATRVSSEVANGSTKKEFTVVLPLNNATEDSSKEISECTDFTNLQLHDLDSIELGVANELGGHQDLDSWLNIDEDGLQDHDAVGLDIPMDDLSELNMLL</sequence>
<feature type="compositionally biased region" description="Low complexity" evidence="1">
    <location>
        <begin position="307"/>
        <end position="323"/>
    </location>
</feature>
<dbReference type="InterPro" id="IPR019340">
    <property type="entry name" value="Histone_AcTrfase_su3"/>
</dbReference>
<feature type="region of interest" description="Disordered" evidence="1">
    <location>
        <begin position="25"/>
        <end position="50"/>
    </location>
</feature>
<dbReference type="RefSeq" id="XP_022133711.1">
    <property type="nucleotide sequence ID" value="XM_022278019.1"/>
</dbReference>
<dbReference type="GeneID" id="111006229"/>
<dbReference type="PANTHER" id="PTHR31115">
    <property type="entry name" value="OS05G0107300 PROTEIN"/>
    <property type="match status" value="1"/>
</dbReference>
<feature type="compositionally biased region" description="Low complexity" evidence="1">
    <location>
        <begin position="598"/>
        <end position="609"/>
    </location>
</feature>
<name>A0A6J1BVX6_MOMCH</name>
<dbReference type="KEGG" id="mcha:111006229"/>
<keyword evidence="2" id="KW-1185">Reference proteome</keyword>
<feature type="compositionally biased region" description="Basic and acidic residues" evidence="1">
    <location>
        <begin position="238"/>
        <end position="249"/>
    </location>
</feature>
<evidence type="ECO:0000313" key="3">
    <source>
        <dbReference type="RefSeq" id="XP_022133711.1"/>
    </source>
</evidence>
<proteinExistence type="predicted"/>
<protein>
    <submittedName>
        <fullName evidence="3">Uncharacterized protein LOC111006229</fullName>
    </submittedName>
</protein>
<evidence type="ECO:0000256" key="1">
    <source>
        <dbReference type="SAM" id="MobiDB-lite"/>
    </source>
</evidence>
<feature type="compositionally biased region" description="Basic and acidic residues" evidence="1">
    <location>
        <begin position="1142"/>
        <end position="1153"/>
    </location>
</feature>
<gene>
    <name evidence="3" type="primary">LOC111006229</name>
</gene>
<reference evidence="3" key="1">
    <citation type="submission" date="2025-08" db="UniProtKB">
        <authorList>
            <consortium name="RefSeq"/>
        </authorList>
    </citation>
    <scope>IDENTIFICATION</scope>
    <source>
        <strain evidence="3">OHB3-1</strain>
    </source>
</reference>
<feature type="region of interest" description="Disordered" evidence="1">
    <location>
        <begin position="516"/>
        <end position="558"/>
    </location>
</feature>
<feature type="compositionally biased region" description="Polar residues" evidence="1">
    <location>
        <begin position="25"/>
        <end position="39"/>
    </location>
</feature>
<feature type="compositionally biased region" description="Polar residues" evidence="1">
    <location>
        <begin position="422"/>
        <end position="436"/>
    </location>
</feature>
<dbReference type="Pfam" id="PF10198">
    <property type="entry name" value="Ada3"/>
    <property type="match status" value="1"/>
</dbReference>
<dbReference type="PANTHER" id="PTHR31115:SF2">
    <property type="entry name" value="OS05G0107300 PROTEIN"/>
    <property type="match status" value="1"/>
</dbReference>
<organism evidence="2 3">
    <name type="scientific">Momordica charantia</name>
    <name type="common">Bitter gourd</name>
    <name type="synonym">Balsam pear</name>
    <dbReference type="NCBI Taxonomy" id="3673"/>
    <lineage>
        <taxon>Eukaryota</taxon>
        <taxon>Viridiplantae</taxon>
        <taxon>Streptophyta</taxon>
        <taxon>Embryophyta</taxon>
        <taxon>Tracheophyta</taxon>
        <taxon>Spermatophyta</taxon>
        <taxon>Magnoliopsida</taxon>
        <taxon>eudicotyledons</taxon>
        <taxon>Gunneridae</taxon>
        <taxon>Pentapetalae</taxon>
        <taxon>rosids</taxon>
        <taxon>fabids</taxon>
        <taxon>Cucurbitales</taxon>
        <taxon>Cucurbitaceae</taxon>
        <taxon>Momordiceae</taxon>
        <taxon>Momordica</taxon>
    </lineage>
</organism>